<accession>A0AAE6TVL0</accession>
<feature type="compositionally biased region" description="Basic residues" evidence="1">
    <location>
        <begin position="28"/>
        <end position="37"/>
    </location>
</feature>
<evidence type="ECO:0000313" key="5">
    <source>
        <dbReference type="Proteomes" id="UP000326453"/>
    </source>
</evidence>
<dbReference type="EMBL" id="RBLI01000002">
    <property type="protein sequence ID" value="RKS44119.1"/>
    <property type="molecule type" value="Genomic_DNA"/>
</dbReference>
<feature type="region of interest" description="Disordered" evidence="1">
    <location>
        <begin position="28"/>
        <end position="48"/>
    </location>
</feature>
<dbReference type="KEGG" id="ppan:ESD82_05615"/>
<keyword evidence="4" id="KW-1185">Reference proteome</keyword>
<dbReference type="RefSeq" id="WP_147428796.1">
    <property type="nucleotide sequence ID" value="NZ_CP044423.1"/>
</dbReference>
<evidence type="ECO:0000313" key="4">
    <source>
        <dbReference type="Proteomes" id="UP000273626"/>
    </source>
</evidence>
<dbReference type="AlphaFoldDB" id="A0AAE6TVL0"/>
<dbReference type="EMBL" id="CP044423">
    <property type="protein sequence ID" value="QFG35640.1"/>
    <property type="molecule type" value="Genomic_DNA"/>
</dbReference>
<dbReference type="Proteomes" id="UP000273626">
    <property type="component" value="Unassembled WGS sequence"/>
</dbReference>
<dbReference type="GeneID" id="51370032"/>
<gene>
    <name evidence="3" type="ORF">BDE18_2952</name>
    <name evidence="2" type="ORF">ESD82_05615</name>
</gene>
<evidence type="ECO:0000313" key="3">
    <source>
        <dbReference type="EMBL" id="RKS44119.1"/>
    </source>
</evidence>
<name>A0AAE6TVL0_PARPN</name>
<reference evidence="3 4" key="1">
    <citation type="submission" date="2018-10" db="EMBL/GenBank/DDBJ databases">
        <title>Genomic Encyclopedia of Archaeal and Bacterial Type Strains, Phase II (KMG-II): from individual species to whole genera.</title>
        <authorList>
            <person name="Goeker M."/>
        </authorList>
    </citation>
    <scope>NUCLEOTIDE SEQUENCE [LARGE SCALE GENOMIC DNA]</scope>
    <source>
        <strain evidence="4">ATCC 35512 / DSM 2944 / CIP 106514 / LMD 82.5 / NBRC 102493 / NCCB 82005 / GB17</strain>
        <strain evidence="3">DSM 2944</strain>
    </source>
</reference>
<protein>
    <submittedName>
        <fullName evidence="2">Uncharacterized protein</fullName>
    </submittedName>
</protein>
<sequence length="64" mass="7603">MNINRLIAILTRVAVNRLLRWGLRRMHAPKSGARRTSRQQGREKTMREAVKHARQAARITRRMR</sequence>
<evidence type="ECO:0000313" key="2">
    <source>
        <dbReference type="EMBL" id="QFG35640.1"/>
    </source>
</evidence>
<dbReference type="Proteomes" id="UP000326453">
    <property type="component" value="Chromosome 2"/>
</dbReference>
<proteinExistence type="predicted"/>
<evidence type="ECO:0000256" key="1">
    <source>
        <dbReference type="SAM" id="MobiDB-lite"/>
    </source>
</evidence>
<organism evidence="2 5">
    <name type="scientific">Paracoccus pantotrophus</name>
    <name type="common">Thiosphaera pantotropha</name>
    <dbReference type="NCBI Taxonomy" id="82367"/>
    <lineage>
        <taxon>Bacteria</taxon>
        <taxon>Pseudomonadati</taxon>
        <taxon>Pseudomonadota</taxon>
        <taxon>Alphaproteobacteria</taxon>
        <taxon>Rhodobacterales</taxon>
        <taxon>Paracoccaceae</taxon>
        <taxon>Paracoccus</taxon>
    </lineage>
</organism>
<reference evidence="2 5" key="2">
    <citation type="submission" date="2019-01" db="EMBL/GenBank/DDBJ databases">
        <title>Complete Genome Sequence and Annotation of the Paracoccus pantotrophus type strain DSM 2944.</title>
        <authorList>
            <person name="Bockwoldt J.A."/>
            <person name="Zimmermann M."/>
            <person name="Tiso T."/>
            <person name="Blank L.M."/>
        </authorList>
    </citation>
    <scope>NUCLEOTIDE SEQUENCE [LARGE SCALE GENOMIC DNA]</scope>
    <source>
        <strain evidence="2 5">DSM 2944</strain>
    </source>
</reference>